<keyword evidence="6" id="KW-1185">Reference proteome</keyword>
<dbReference type="Gene3D" id="1.10.10.60">
    <property type="entry name" value="Homeodomain-like"/>
    <property type="match status" value="2"/>
</dbReference>
<organism evidence="5 6">
    <name type="scientific">Paenibacillus planticolens</name>
    <dbReference type="NCBI Taxonomy" id="2654976"/>
    <lineage>
        <taxon>Bacteria</taxon>
        <taxon>Bacillati</taxon>
        <taxon>Bacillota</taxon>
        <taxon>Bacilli</taxon>
        <taxon>Bacillales</taxon>
        <taxon>Paenibacillaceae</taxon>
        <taxon>Paenibacillus</taxon>
    </lineage>
</organism>
<dbReference type="InterPro" id="IPR018060">
    <property type="entry name" value="HTH_AraC"/>
</dbReference>
<evidence type="ECO:0000256" key="1">
    <source>
        <dbReference type="ARBA" id="ARBA00023015"/>
    </source>
</evidence>
<dbReference type="SUPFAM" id="SSF46689">
    <property type="entry name" value="Homeodomain-like"/>
    <property type="match status" value="2"/>
</dbReference>
<keyword evidence="3" id="KW-0804">Transcription</keyword>
<evidence type="ECO:0000313" key="5">
    <source>
        <dbReference type="EMBL" id="NOV04359.1"/>
    </source>
</evidence>
<dbReference type="PANTHER" id="PTHR43280:SF2">
    <property type="entry name" value="HTH-TYPE TRANSCRIPTIONAL REGULATOR EXSA"/>
    <property type="match status" value="1"/>
</dbReference>
<comment type="caution">
    <text evidence="5">The sequence shown here is derived from an EMBL/GenBank/DDBJ whole genome shotgun (WGS) entry which is preliminary data.</text>
</comment>
<dbReference type="Proteomes" id="UP000618579">
    <property type="component" value="Unassembled WGS sequence"/>
</dbReference>
<gene>
    <name evidence="5" type="ORF">GC097_30740</name>
</gene>
<evidence type="ECO:0000259" key="4">
    <source>
        <dbReference type="PROSITE" id="PS01124"/>
    </source>
</evidence>
<dbReference type="RefSeq" id="WP_171687159.1">
    <property type="nucleotide sequence ID" value="NZ_WHNZ01000081.1"/>
</dbReference>
<dbReference type="PANTHER" id="PTHR43280">
    <property type="entry name" value="ARAC-FAMILY TRANSCRIPTIONAL REGULATOR"/>
    <property type="match status" value="1"/>
</dbReference>
<dbReference type="PRINTS" id="PR00032">
    <property type="entry name" value="HTHARAC"/>
</dbReference>
<dbReference type="InterPro" id="IPR009057">
    <property type="entry name" value="Homeodomain-like_sf"/>
</dbReference>
<dbReference type="PROSITE" id="PS01124">
    <property type="entry name" value="HTH_ARAC_FAMILY_2"/>
    <property type="match status" value="1"/>
</dbReference>
<accession>A0ABX1ZWD5</accession>
<sequence>MNIVVADDGLELLKRLKENGTHVVSIIIGDDEDLPFFVIVPESKPNEKPITVALKYIDTNIRRRLTLTEVSKQANVSPTYLAALFKQKLGQTFLAYLISRKLEIACVLLQRGYQCQEVADYIGYDNPRYFGQTFKRYLGETPTEYRSRIVQ</sequence>
<keyword evidence="1" id="KW-0805">Transcription regulation</keyword>
<dbReference type="InterPro" id="IPR020449">
    <property type="entry name" value="Tscrpt_reg_AraC-type_HTH"/>
</dbReference>
<proteinExistence type="predicted"/>
<dbReference type="Pfam" id="PF12833">
    <property type="entry name" value="HTH_18"/>
    <property type="match status" value="1"/>
</dbReference>
<evidence type="ECO:0000256" key="2">
    <source>
        <dbReference type="ARBA" id="ARBA00023125"/>
    </source>
</evidence>
<keyword evidence="2" id="KW-0238">DNA-binding</keyword>
<dbReference type="SMART" id="SM00342">
    <property type="entry name" value="HTH_ARAC"/>
    <property type="match status" value="1"/>
</dbReference>
<evidence type="ECO:0000256" key="3">
    <source>
        <dbReference type="ARBA" id="ARBA00023163"/>
    </source>
</evidence>
<protein>
    <submittedName>
        <fullName evidence="5">Helix-turn-helix domain-containing protein</fullName>
    </submittedName>
</protein>
<feature type="domain" description="HTH araC/xylS-type" evidence="4">
    <location>
        <begin position="51"/>
        <end position="148"/>
    </location>
</feature>
<name>A0ABX1ZWD5_9BACL</name>
<evidence type="ECO:0000313" key="6">
    <source>
        <dbReference type="Proteomes" id="UP000618579"/>
    </source>
</evidence>
<dbReference type="EMBL" id="WHNZ01000081">
    <property type="protein sequence ID" value="NOV04359.1"/>
    <property type="molecule type" value="Genomic_DNA"/>
</dbReference>
<reference evidence="5 6" key="1">
    <citation type="submission" date="2019-10" db="EMBL/GenBank/DDBJ databases">
        <title>Description of Paenibacillus pedi sp. nov.</title>
        <authorList>
            <person name="Carlier A."/>
            <person name="Qi S."/>
        </authorList>
    </citation>
    <scope>NUCLEOTIDE SEQUENCE [LARGE SCALE GENOMIC DNA]</scope>
    <source>
        <strain evidence="5 6">LMG 31457</strain>
    </source>
</reference>